<proteinExistence type="predicted"/>
<evidence type="ECO:0000256" key="1">
    <source>
        <dbReference type="SAM" id="MobiDB-lite"/>
    </source>
</evidence>
<accession>A0A4C1X3K0</accession>
<protein>
    <submittedName>
        <fullName evidence="2">Uncharacterized protein</fullName>
    </submittedName>
</protein>
<organism evidence="2 3">
    <name type="scientific">Eumeta variegata</name>
    <name type="common">Bagworm moth</name>
    <name type="synonym">Eumeta japonica</name>
    <dbReference type="NCBI Taxonomy" id="151549"/>
    <lineage>
        <taxon>Eukaryota</taxon>
        <taxon>Metazoa</taxon>
        <taxon>Ecdysozoa</taxon>
        <taxon>Arthropoda</taxon>
        <taxon>Hexapoda</taxon>
        <taxon>Insecta</taxon>
        <taxon>Pterygota</taxon>
        <taxon>Neoptera</taxon>
        <taxon>Endopterygota</taxon>
        <taxon>Lepidoptera</taxon>
        <taxon>Glossata</taxon>
        <taxon>Ditrysia</taxon>
        <taxon>Tineoidea</taxon>
        <taxon>Psychidae</taxon>
        <taxon>Oiketicinae</taxon>
        <taxon>Eumeta</taxon>
    </lineage>
</organism>
<feature type="compositionally biased region" description="Low complexity" evidence="1">
    <location>
        <begin position="93"/>
        <end position="103"/>
    </location>
</feature>
<dbReference type="EMBL" id="BGZK01000705">
    <property type="protein sequence ID" value="GBP56949.1"/>
    <property type="molecule type" value="Genomic_DNA"/>
</dbReference>
<feature type="region of interest" description="Disordered" evidence="1">
    <location>
        <begin position="20"/>
        <end position="54"/>
    </location>
</feature>
<sequence length="126" mass="14008">MRPYFSPLQRRPGARWKCLLKKRKLGGRAPRGRRRAGAGGGRRDGGGGRRRRTHEFVYGRIGGARAALTGAGSYAGLRNRCRWGGRRRRPTTVSVRASAASSADGLRRSRRPRPTPTLSRTQWIAE</sequence>
<dbReference type="Proteomes" id="UP000299102">
    <property type="component" value="Unassembled WGS sequence"/>
</dbReference>
<feature type="compositionally biased region" description="Low complexity" evidence="1">
    <location>
        <begin position="116"/>
        <end position="126"/>
    </location>
</feature>
<keyword evidence="3" id="KW-1185">Reference proteome</keyword>
<gene>
    <name evidence="2" type="ORF">EVAR_79085_1</name>
</gene>
<dbReference type="AlphaFoldDB" id="A0A4C1X3K0"/>
<name>A0A4C1X3K0_EUMVA</name>
<reference evidence="2 3" key="1">
    <citation type="journal article" date="2019" name="Commun. Biol.">
        <title>The bagworm genome reveals a unique fibroin gene that provides high tensile strength.</title>
        <authorList>
            <person name="Kono N."/>
            <person name="Nakamura H."/>
            <person name="Ohtoshi R."/>
            <person name="Tomita M."/>
            <person name="Numata K."/>
            <person name="Arakawa K."/>
        </authorList>
    </citation>
    <scope>NUCLEOTIDE SEQUENCE [LARGE SCALE GENOMIC DNA]</scope>
</reference>
<evidence type="ECO:0000313" key="2">
    <source>
        <dbReference type="EMBL" id="GBP56949.1"/>
    </source>
</evidence>
<feature type="compositionally biased region" description="Basic residues" evidence="1">
    <location>
        <begin position="20"/>
        <end position="36"/>
    </location>
</feature>
<comment type="caution">
    <text evidence="2">The sequence shown here is derived from an EMBL/GenBank/DDBJ whole genome shotgun (WGS) entry which is preliminary data.</text>
</comment>
<evidence type="ECO:0000313" key="3">
    <source>
        <dbReference type="Proteomes" id="UP000299102"/>
    </source>
</evidence>
<feature type="region of interest" description="Disordered" evidence="1">
    <location>
        <begin position="85"/>
        <end position="126"/>
    </location>
</feature>